<feature type="binding site" evidence="16">
    <location>
        <position position="31"/>
    </location>
    <ligand>
        <name>chlorophyll a</name>
        <dbReference type="ChEBI" id="CHEBI:58416"/>
        <label>1</label>
    </ligand>
</feature>
<dbReference type="AlphaFoldDB" id="A0ABD1LUT4"/>
<evidence type="ECO:0000256" key="8">
    <source>
        <dbReference type="ARBA" id="ARBA00022692"/>
    </source>
</evidence>
<comment type="function">
    <text evidence="17">The light-harvesting complex (LHC) functions as a light receptor, it captures and delivers excitation energy to photosystems with which it is closely associated.</text>
</comment>
<name>A0ABD1LUT4_9FABA</name>
<keyword evidence="11" id="KW-0460">Magnesium</keyword>
<accession>A0ABD1LUT4</accession>
<evidence type="ECO:0000256" key="15">
    <source>
        <dbReference type="ARBA" id="ARBA00023136"/>
    </source>
</evidence>
<proteinExistence type="inferred from homology"/>
<keyword evidence="19" id="KW-1185">Reference proteome</keyword>
<keyword evidence="5 17" id="KW-0602">Photosynthesis</keyword>
<evidence type="ECO:0000256" key="13">
    <source>
        <dbReference type="ARBA" id="ARBA00022991"/>
    </source>
</evidence>
<dbReference type="GO" id="GO:0015979">
    <property type="term" value="P:photosynthesis"/>
    <property type="evidence" value="ECO:0007669"/>
    <property type="project" value="UniProtKB-KW"/>
</dbReference>
<gene>
    <name evidence="18" type="ORF">Fmac_020724</name>
</gene>
<dbReference type="Gene3D" id="1.10.3460.10">
    <property type="entry name" value="Chlorophyll a/b binding protein domain"/>
    <property type="match status" value="1"/>
</dbReference>
<organism evidence="18 19">
    <name type="scientific">Flemingia macrophylla</name>
    <dbReference type="NCBI Taxonomy" id="520843"/>
    <lineage>
        <taxon>Eukaryota</taxon>
        <taxon>Viridiplantae</taxon>
        <taxon>Streptophyta</taxon>
        <taxon>Embryophyta</taxon>
        <taxon>Tracheophyta</taxon>
        <taxon>Spermatophyta</taxon>
        <taxon>Magnoliopsida</taxon>
        <taxon>eudicotyledons</taxon>
        <taxon>Gunneridae</taxon>
        <taxon>Pentapetalae</taxon>
        <taxon>rosids</taxon>
        <taxon>fabids</taxon>
        <taxon>Fabales</taxon>
        <taxon>Fabaceae</taxon>
        <taxon>Papilionoideae</taxon>
        <taxon>50 kb inversion clade</taxon>
        <taxon>NPAAA clade</taxon>
        <taxon>indigoferoid/millettioid clade</taxon>
        <taxon>Phaseoleae</taxon>
        <taxon>Flemingia</taxon>
    </lineage>
</organism>
<keyword evidence="12" id="KW-1133">Transmembrane helix</keyword>
<keyword evidence="14 17" id="KW-0793">Thylakoid</keyword>
<dbReference type="GO" id="GO:0009523">
    <property type="term" value="C:photosystem II"/>
    <property type="evidence" value="ECO:0007669"/>
    <property type="project" value="UniProtKB-KW"/>
</dbReference>
<dbReference type="InterPro" id="IPR001344">
    <property type="entry name" value="Chloro_AB-bd_pln"/>
</dbReference>
<keyword evidence="7 17" id="KW-0934">Plastid</keyword>
<keyword evidence="8" id="KW-0812">Transmembrane</keyword>
<feature type="binding site" description="axial binding residue" evidence="16">
    <location>
        <position position="33"/>
    </location>
    <ligand>
        <name>chlorophyll b</name>
        <dbReference type="ChEBI" id="CHEBI:61721"/>
        <label>1</label>
    </ligand>
    <ligandPart>
        <name>Mg</name>
        <dbReference type="ChEBI" id="CHEBI:25107"/>
    </ligandPart>
</feature>
<evidence type="ECO:0000256" key="11">
    <source>
        <dbReference type="ARBA" id="ARBA00022842"/>
    </source>
</evidence>
<evidence type="ECO:0000256" key="6">
    <source>
        <dbReference type="ARBA" id="ARBA00022553"/>
    </source>
</evidence>
<keyword evidence="17" id="KW-0604">Photosystem II</keyword>
<evidence type="ECO:0000256" key="10">
    <source>
        <dbReference type="ARBA" id="ARBA00022836"/>
    </source>
</evidence>
<comment type="caution">
    <text evidence="18">The sequence shown here is derived from an EMBL/GenBank/DDBJ whole genome shotgun (WGS) entry which is preliminary data.</text>
</comment>
<evidence type="ECO:0000256" key="17">
    <source>
        <dbReference type="RuleBase" id="RU363080"/>
    </source>
</evidence>
<evidence type="ECO:0000256" key="9">
    <source>
        <dbReference type="ARBA" id="ARBA00022723"/>
    </source>
</evidence>
<evidence type="ECO:0000313" key="18">
    <source>
        <dbReference type="EMBL" id="KAL2327297.1"/>
    </source>
</evidence>
<evidence type="ECO:0000256" key="1">
    <source>
        <dbReference type="ARBA" id="ARBA00004334"/>
    </source>
</evidence>
<keyword evidence="13 17" id="KW-0157">Chromophore</keyword>
<protein>
    <recommendedName>
        <fullName evidence="17">Chlorophyll a-b binding protein, chloroplastic</fullName>
    </recommendedName>
</protein>
<dbReference type="InterPro" id="IPR022796">
    <property type="entry name" value="Chloroa_b-bind"/>
</dbReference>
<keyword evidence="3 16" id="KW-0148">Chlorophyll</keyword>
<evidence type="ECO:0000256" key="4">
    <source>
        <dbReference type="ARBA" id="ARBA00022528"/>
    </source>
</evidence>
<keyword evidence="6" id="KW-0597">Phosphoprotein</keyword>
<dbReference type="Proteomes" id="UP001603857">
    <property type="component" value="Unassembled WGS sequence"/>
</dbReference>
<keyword evidence="10 17" id="KW-0603">Photosystem I</keyword>
<sequence>MILPGDFGFDPFGLGSDPELLKWFTQVELMHARWAMLAVFGILVPELLEKIGYVENFNWYDAGARECFTDPTTLFVMQMGRYG</sequence>
<evidence type="ECO:0000256" key="3">
    <source>
        <dbReference type="ARBA" id="ARBA00022494"/>
    </source>
</evidence>
<comment type="subcellular location">
    <subcellularLocation>
        <location evidence="1 17">Plastid</location>
        <location evidence="1 17">Chloroplast thylakoid membrane</location>
    </subcellularLocation>
</comment>
<comment type="similarity">
    <text evidence="2 17">Belongs to the light-harvesting chlorophyll a/b-binding (LHC) protein family.</text>
</comment>
<evidence type="ECO:0000256" key="2">
    <source>
        <dbReference type="ARBA" id="ARBA00007259"/>
    </source>
</evidence>
<dbReference type="SUPFAM" id="SSF103511">
    <property type="entry name" value="Chlorophyll a-b binding protein"/>
    <property type="match status" value="1"/>
</dbReference>
<keyword evidence="9" id="KW-0479">Metal-binding</keyword>
<feature type="binding site" evidence="16">
    <location>
        <position position="28"/>
    </location>
    <ligand>
        <name>chlorophyll a</name>
        <dbReference type="ChEBI" id="CHEBI:58416"/>
        <label>1</label>
    </ligand>
</feature>
<dbReference type="PANTHER" id="PTHR21649">
    <property type="entry name" value="CHLOROPHYLL A/B BINDING PROTEIN"/>
    <property type="match status" value="1"/>
</dbReference>
<evidence type="ECO:0000256" key="7">
    <source>
        <dbReference type="ARBA" id="ARBA00022640"/>
    </source>
</evidence>
<keyword evidence="15" id="KW-0472">Membrane</keyword>
<dbReference type="GO" id="GO:0046872">
    <property type="term" value="F:metal ion binding"/>
    <property type="evidence" value="ECO:0007669"/>
    <property type="project" value="UniProtKB-KW"/>
</dbReference>
<evidence type="ECO:0000256" key="5">
    <source>
        <dbReference type="ARBA" id="ARBA00022531"/>
    </source>
</evidence>
<evidence type="ECO:0000256" key="12">
    <source>
        <dbReference type="ARBA" id="ARBA00022989"/>
    </source>
</evidence>
<dbReference type="EMBL" id="JBGMDY010000007">
    <property type="protein sequence ID" value="KAL2327297.1"/>
    <property type="molecule type" value="Genomic_DNA"/>
</dbReference>
<dbReference type="GO" id="GO:0016168">
    <property type="term" value="F:chlorophyll binding"/>
    <property type="evidence" value="ECO:0007669"/>
    <property type="project" value="UniProtKB-KW"/>
</dbReference>
<evidence type="ECO:0000313" key="19">
    <source>
        <dbReference type="Proteomes" id="UP001603857"/>
    </source>
</evidence>
<keyword evidence="4 17" id="KW-0150">Chloroplast</keyword>
<dbReference type="Pfam" id="PF00504">
    <property type="entry name" value="Chloroa_b-bind"/>
    <property type="match status" value="1"/>
</dbReference>
<reference evidence="18 19" key="1">
    <citation type="submission" date="2024-08" db="EMBL/GenBank/DDBJ databases">
        <title>Insights into the chromosomal genome structure of Flemingia macrophylla.</title>
        <authorList>
            <person name="Ding Y."/>
            <person name="Zhao Y."/>
            <person name="Bi W."/>
            <person name="Wu M."/>
            <person name="Zhao G."/>
            <person name="Gong Y."/>
            <person name="Li W."/>
            <person name="Zhang P."/>
        </authorList>
    </citation>
    <scope>NUCLEOTIDE SEQUENCE [LARGE SCALE GENOMIC DNA]</scope>
    <source>
        <strain evidence="18">DYQJB</strain>
        <tissue evidence="18">Leaf</tissue>
    </source>
</reference>
<dbReference type="GO" id="GO:0009535">
    <property type="term" value="C:chloroplast thylakoid membrane"/>
    <property type="evidence" value="ECO:0007669"/>
    <property type="project" value="UniProtKB-SubCell"/>
</dbReference>
<evidence type="ECO:0000256" key="14">
    <source>
        <dbReference type="ARBA" id="ARBA00023078"/>
    </source>
</evidence>
<evidence type="ECO:0000256" key="16">
    <source>
        <dbReference type="PIRSR" id="PIRSR601344-1"/>
    </source>
</evidence>
<dbReference type="GO" id="GO:0009522">
    <property type="term" value="C:photosystem I"/>
    <property type="evidence" value="ECO:0007669"/>
    <property type="project" value="UniProtKB-KW"/>
</dbReference>